<keyword evidence="4" id="KW-1185">Reference proteome</keyword>
<keyword evidence="1" id="KW-0812">Transmembrane</keyword>
<evidence type="ECO:0000256" key="1">
    <source>
        <dbReference type="SAM" id="Phobius"/>
    </source>
</evidence>
<dbReference type="EMBL" id="RAZS01000005">
    <property type="protein sequence ID" value="RKN19073.1"/>
    <property type="molecule type" value="Genomic_DNA"/>
</dbReference>
<evidence type="ECO:0000313" key="5">
    <source>
        <dbReference type="Proteomes" id="UP000275865"/>
    </source>
</evidence>
<keyword evidence="1" id="KW-0472">Membrane</keyword>
<feature type="transmembrane region" description="Helical" evidence="1">
    <location>
        <begin position="44"/>
        <end position="62"/>
    </location>
</feature>
<dbReference type="Proteomes" id="UP000271548">
    <property type="component" value="Unassembled WGS sequence"/>
</dbReference>
<comment type="caution">
    <text evidence="3">The sequence shown here is derived from an EMBL/GenBank/DDBJ whole genome shotgun (WGS) entry which is preliminary data.</text>
</comment>
<organism evidence="3 5">
    <name type="scientific">Micromonospora musae</name>
    <dbReference type="NCBI Taxonomy" id="1894970"/>
    <lineage>
        <taxon>Bacteria</taxon>
        <taxon>Bacillati</taxon>
        <taxon>Actinomycetota</taxon>
        <taxon>Actinomycetes</taxon>
        <taxon>Micromonosporales</taxon>
        <taxon>Micromonosporaceae</taxon>
        <taxon>Micromonospora</taxon>
    </lineage>
</organism>
<name>A0A3A9XS53_9ACTN</name>
<reference evidence="4 5" key="1">
    <citation type="submission" date="2018-09" db="EMBL/GenBank/DDBJ databases">
        <title>Micromonospora sp. nov. MS1-9, isolated from a root of Musa sp.</title>
        <authorList>
            <person name="Kuncharoen N."/>
            <person name="Kudo T."/>
            <person name="Ohkuma M."/>
            <person name="Yuki M."/>
            <person name="Tanasupawat S."/>
        </authorList>
    </citation>
    <scope>NUCLEOTIDE SEQUENCE [LARGE SCALE GENOMIC DNA]</scope>
    <source>
        <strain evidence="3 5">MS1-9</strain>
        <strain evidence="2 4">NGC1-4</strain>
    </source>
</reference>
<keyword evidence="1" id="KW-1133">Transmembrane helix</keyword>
<dbReference type="RefSeq" id="WP_120678681.1">
    <property type="nucleotide sequence ID" value="NZ_RAZS01000005.1"/>
</dbReference>
<proteinExistence type="predicted"/>
<protein>
    <submittedName>
        <fullName evidence="3">Uncharacterized protein</fullName>
    </submittedName>
</protein>
<feature type="transmembrane region" description="Helical" evidence="1">
    <location>
        <begin position="92"/>
        <end position="112"/>
    </location>
</feature>
<dbReference type="AlphaFoldDB" id="A0A3A9XS53"/>
<accession>A0A3A9XS53</accession>
<dbReference type="EMBL" id="RAZT01000016">
    <property type="protein sequence ID" value="RKN28170.1"/>
    <property type="molecule type" value="Genomic_DNA"/>
</dbReference>
<gene>
    <name evidence="3" type="ORF">D7044_27070</name>
    <name evidence="2" type="ORF">D7147_16950</name>
</gene>
<evidence type="ECO:0000313" key="4">
    <source>
        <dbReference type="Proteomes" id="UP000271548"/>
    </source>
</evidence>
<dbReference type="Proteomes" id="UP000275865">
    <property type="component" value="Unassembled WGS sequence"/>
</dbReference>
<evidence type="ECO:0000313" key="3">
    <source>
        <dbReference type="EMBL" id="RKN28170.1"/>
    </source>
</evidence>
<sequence length="113" mass="11747">MTPSERVALTVVRCATRLLARERRARYLEQWQADVHGATELGVSPLRLAAGILGAAALIAVVDRKETRTMLPIGPLALALRLVGGAGARRRAAALAAVFTLALLAGAGLLIAG</sequence>
<evidence type="ECO:0000313" key="2">
    <source>
        <dbReference type="EMBL" id="RKN19073.1"/>
    </source>
</evidence>